<evidence type="ECO:0000313" key="3">
    <source>
        <dbReference type="EMBL" id="MDH0565910.1"/>
    </source>
</evidence>
<dbReference type="Proteomes" id="UP000272833">
    <property type="component" value="Unassembled WGS sequence"/>
</dbReference>
<feature type="transmembrane region" description="Helical" evidence="1">
    <location>
        <begin position="6"/>
        <end position="28"/>
    </location>
</feature>
<evidence type="ECO:0000256" key="1">
    <source>
        <dbReference type="SAM" id="Phobius"/>
    </source>
</evidence>
<accession>A0A061CWN4</accession>
<evidence type="ECO:0000259" key="2">
    <source>
        <dbReference type="Pfam" id="PF02470"/>
    </source>
</evidence>
<organism evidence="6 10">
    <name type="scientific">Ectopseudomonas oleovorans</name>
    <name type="common">Pseudomonas oleovorans</name>
    <dbReference type="NCBI Taxonomy" id="301"/>
    <lineage>
        <taxon>Bacteria</taxon>
        <taxon>Pseudomonadati</taxon>
        <taxon>Pseudomonadota</taxon>
        <taxon>Gammaproteobacteria</taxon>
        <taxon>Pseudomonadales</taxon>
        <taxon>Pseudomonadaceae</taxon>
        <taxon>Ectopseudomonas</taxon>
    </lineage>
</organism>
<reference evidence="3" key="4">
    <citation type="submission" date="2022-09" db="EMBL/GenBank/DDBJ databases">
        <title>Intensive care unit water sources are persistently colonized with multi-drug resistant bacteria and are the site of extensive horizontal gene transfer of antibiotic resistance genes.</title>
        <authorList>
            <person name="Diorio-Toth L."/>
        </authorList>
    </citation>
    <scope>NUCLEOTIDE SEQUENCE</scope>
    <source>
        <strain evidence="4">GD03704</strain>
        <strain evidence="3">GD04000</strain>
    </source>
</reference>
<dbReference type="EMBL" id="JAOCJE010000001">
    <property type="protein sequence ID" value="MDH1339530.1"/>
    <property type="molecule type" value="Genomic_DNA"/>
</dbReference>
<dbReference type="EMBL" id="RHRS01000003">
    <property type="protein sequence ID" value="RRW38891.1"/>
    <property type="molecule type" value="Genomic_DNA"/>
</dbReference>
<dbReference type="PANTHER" id="PTHR36698">
    <property type="entry name" value="BLL5892 PROTEIN"/>
    <property type="match status" value="1"/>
</dbReference>
<sequence length="305" mass="33079">MEPRAHHVLIGLFTVLTVGAALLFALWLNKAGADRAFTDYEVIFNEAVTGLSQGSAVQYSGIKVGDVISLGLDPNDPRTVRARIRIVGHTPIKQDTRARLAITGVTGLAVIQLHGGSPESPPLEGKDGQPGIIIADRSPLSRLMANGEDLVVNITRLLNRANRMLSRENAERVSRTLENLEQATAGIAEQRDELGETLRQTSAATREAAELMRTANRLLDGQGSQALDNAERLMASLERSSRSIEQLLESNRSALDSGMQGLGELGPAIGELRDTLGALRSFSRRLEQDPTGYLLRNDSIKEFQP</sequence>
<keyword evidence="8" id="KW-1185">Reference proteome</keyword>
<keyword evidence="1" id="KW-0812">Transmembrane</keyword>
<reference evidence="6 10" key="3">
    <citation type="submission" date="2018-10" db="EMBL/GenBank/DDBJ databases">
        <title>Transmission dynamics of multidrug resistant bacteria on intensive care unit surfaces.</title>
        <authorList>
            <person name="D'Souza A.W."/>
            <person name="Potter R.F."/>
            <person name="Wallace M."/>
            <person name="Shupe A."/>
            <person name="Patel S."/>
            <person name="Sun S."/>
            <person name="Gul D."/>
            <person name="Kwon J.H."/>
            <person name="Andleeb S."/>
            <person name="Burnham C.-A.D."/>
            <person name="Dantas G."/>
        </authorList>
    </citation>
    <scope>NUCLEOTIDE SEQUENCE [LARGE SCALE GENOMIC DNA]</scope>
    <source>
        <strain evidence="6 10">PO_271</strain>
    </source>
</reference>
<reference evidence="5 8" key="1">
    <citation type="submission" date="2018-04" db="EMBL/GenBank/DDBJ databases">
        <title>Pseudomonas sp. nov., isolated from mangrove soil.</title>
        <authorList>
            <person name="Chen C."/>
        </authorList>
    </citation>
    <scope>NUCLEOTIDE SEQUENCE [LARGE SCALE GENOMIC DNA]</scope>
    <source>
        <strain evidence="5 8">JCM 14246</strain>
    </source>
</reference>
<evidence type="ECO:0000313" key="8">
    <source>
        <dbReference type="Proteomes" id="UP000244052"/>
    </source>
</evidence>
<dbReference type="EMBL" id="QASO01000082">
    <property type="protein sequence ID" value="PTU78545.1"/>
    <property type="molecule type" value="Genomic_DNA"/>
</dbReference>
<evidence type="ECO:0000313" key="6">
    <source>
        <dbReference type="EMBL" id="RRW38891.1"/>
    </source>
</evidence>
<dbReference type="Proteomes" id="UP000244052">
    <property type="component" value="Unassembled WGS sequence"/>
</dbReference>
<keyword evidence="1" id="KW-0472">Membrane</keyword>
<dbReference type="InterPro" id="IPR003399">
    <property type="entry name" value="Mce/MlaD"/>
</dbReference>
<evidence type="ECO:0000313" key="9">
    <source>
        <dbReference type="Proteomes" id="UP000254084"/>
    </source>
</evidence>
<reference evidence="7 9" key="2">
    <citation type="submission" date="2018-06" db="EMBL/GenBank/DDBJ databases">
        <authorList>
            <consortium name="Pathogen Informatics"/>
            <person name="Doyle S."/>
        </authorList>
    </citation>
    <scope>NUCLEOTIDE SEQUENCE [LARGE SCALE GENOMIC DNA]</scope>
    <source>
        <strain evidence="7 9">NCTC10860</strain>
    </source>
</reference>
<keyword evidence="1" id="KW-1133">Transmembrane helix</keyword>
<dbReference type="GeneID" id="300415919"/>
<dbReference type="EMBL" id="JAOEET010000002">
    <property type="protein sequence ID" value="MDH0565910.1"/>
    <property type="molecule type" value="Genomic_DNA"/>
</dbReference>
<dbReference type="Proteomes" id="UP000254084">
    <property type="component" value="Unassembled WGS sequence"/>
</dbReference>
<dbReference type="PANTHER" id="PTHR36698:SF2">
    <property type="entry name" value="MCE_MLAD DOMAIN-CONTAINING PROTEIN"/>
    <property type="match status" value="1"/>
</dbReference>
<evidence type="ECO:0000313" key="5">
    <source>
        <dbReference type="EMBL" id="PTU78545.1"/>
    </source>
</evidence>
<protein>
    <submittedName>
        <fullName evidence="6">MCE family protein</fullName>
    </submittedName>
    <submittedName>
        <fullName evidence="7">Mammalian cell entry related domain-containing protein</fullName>
    </submittedName>
</protein>
<dbReference type="Proteomes" id="UP001159292">
    <property type="component" value="Unassembled WGS sequence"/>
</dbReference>
<name>A0A061CWN4_ECTOL</name>
<dbReference type="AlphaFoldDB" id="A0A061CWN4"/>
<proteinExistence type="predicted"/>
<gene>
    <name evidence="5" type="ORF">DBO86_13990</name>
    <name evidence="6" type="ORF">EGJ44_02270</name>
    <name evidence="4" type="ORF">N5J11_09845</name>
    <name evidence="3" type="ORF">N7671_01230</name>
    <name evidence="7" type="ORF">NCTC10860_00609</name>
</gene>
<accession>A0A2T5PLC2</accession>
<feature type="domain" description="Mce/MlaD" evidence="2">
    <location>
        <begin position="40"/>
        <end position="115"/>
    </location>
</feature>
<accession>A0A427HV53</accession>
<evidence type="ECO:0000313" key="7">
    <source>
        <dbReference type="EMBL" id="SUD58368.1"/>
    </source>
</evidence>
<dbReference type="RefSeq" id="WP_003458755.1">
    <property type="nucleotide sequence ID" value="NZ_CAJQNA010000137.1"/>
</dbReference>
<dbReference type="Proteomes" id="UP001161697">
    <property type="component" value="Unassembled WGS sequence"/>
</dbReference>
<evidence type="ECO:0000313" key="10">
    <source>
        <dbReference type="Proteomes" id="UP000272833"/>
    </source>
</evidence>
<evidence type="ECO:0000313" key="4">
    <source>
        <dbReference type="EMBL" id="MDH1339530.1"/>
    </source>
</evidence>
<dbReference type="Pfam" id="PF02470">
    <property type="entry name" value="MlaD"/>
    <property type="match status" value="1"/>
</dbReference>
<dbReference type="EMBL" id="UGUW01000004">
    <property type="protein sequence ID" value="SUD58368.1"/>
    <property type="molecule type" value="Genomic_DNA"/>
</dbReference>